<dbReference type="OrthoDB" id="9791837at2"/>
<organism evidence="2 3">
    <name type="scientific">Niabella drilacis (strain DSM 25811 / CCM 8410 / CCUG 62505 / LMG 26954 / E90)</name>
    <dbReference type="NCBI Taxonomy" id="1285928"/>
    <lineage>
        <taxon>Bacteria</taxon>
        <taxon>Pseudomonadati</taxon>
        <taxon>Bacteroidota</taxon>
        <taxon>Chitinophagia</taxon>
        <taxon>Chitinophagales</taxon>
        <taxon>Chitinophagaceae</taxon>
        <taxon>Niabella</taxon>
    </lineage>
</organism>
<protein>
    <submittedName>
        <fullName evidence="2">Uncharacterized protein</fullName>
    </submittedName>
</protein>
<evidence type="ECO:0000313" key="2">
    <source>
        <dbReference type="EMBL" id="SDE08453.1"/>
    </source>
</evidence>
<keyword evidence="3" id="KW-1185">Reference proteome</keyword>
<dbReference type="STRING" id="1285928.SAMN04487894_12042"/>
<feature type="compositionally biased region" description="Basic and acidic residues" evidence="1">
    <location>
        <begin position="1"/>
        <end position="20"/>
    </location>
</feature>
<feature type="region of interest" description="Disordered" evidence="1">
    <location>
        <begin position="1"/>
        <end position="26"/>
    </location>
</feature>
<dbReference type="Proteomes" id="UP000198757">
    <property type="component" value="Unassembled WGS sequence"/>
</dbReference>
<reference evidence="3" key="1">
    <citation type="submission" date="2016-10" db="EMBL/GenBank/DDBJ databases">
        <authorList>
            <person name="Varghese N."/>
            <person name="Submissions S."/>
        </authorList>
    </citation>
    <scope>NUCLEOTIDE SEQUENCE [LARGE SCALE GENOMIC DNA]</scope>
    <source>
        <strain evidence="3">DSM 25811 / CCM 8410 / LMG 26954 / E90</strain>
    </source>
</reference>
<name>A0A1G7A1E9_NIADE</name>
<dbReference type="RefSeq" id="WP_090392889.1">
    <property type="nucleotide sequence ID" value="NZ_FMZO01000020.1"/>
</dbReference>
<gene>
    <name evidence="2" type="ORF">SAMN04487894_12042</name>
</gene>
<accession>A0A1G7A1E9</accession>
<dbReference type="AlphaFoldDB" id="A0A1G7A1E9"/>
<sequence length="59" mass="6569">MEQNKYDDSAFFESDSRMPRSQEGLSAAGGRPVLRVMLPGLKGKRVPDLGVVWMALPLY</sequence>
<proteinExistence type="predicted"/>
<evidence type="ECO:0000256" key="1">
    <source>
        <dbReference type="SAM" id="MobiDB-lite"/>
    </source>
</evidence>
<dbReference type="EMBL" id="FMZO01000020">
    <property type="protein sequence ID" value="SDE08453.1"/>
    <property type="molecule type" value="Genomic_DNA"/>
</dbReference>
<evidence type="ECO:0000313" key="3">
    <source>
        <dbReference type="Proteomes" id="UP000198757"/>
    </source>
</evidence>